<evidence type="ECO:0000313" key="2">
    <source>
        <dbReference type="EMBL" id="KAJ0983131.1"/>
    </source>
</evidence>
<dbReference type="AlphaFoldDB" id="A0A9D5HNN8"/>
<dbReference type="EMBL" id="JAGGNH010000002">
    <property type="protein sequence ID" value="KAJ0983131.1"/>
    <property type="molecule type" value="Genomic_DNA"/>
</dbReference>
<name>A0A9D5HNN8_9LILI</name>
<feature type="region of interest" description="Disordered" evidence="1">
    <location>
        <begin position="36"/>
        <end position="55"/>
    </location>
</feature>
<evidence type="ECO:0000313" key="3">
    <source>
        <dbReference type="Proteomes" id="UP001085076"/>
    </source>
</evidence>
<protein>
    <submittedName>
        <fullName evidence="2">Uncharacterized protein</fullName>
    </submittedName>
</protein>
<feature type="region of interest" description="Disordered" evidence="1">
    <location>
        <begin position="1"/>
        <end position="26"/>
    </location>
</feature>
<sequence length="334" mass="37054">MGEYGRRQSDEGVDHIEGSIGPRGGLRVARQDFMRTASDTHGISRPRSQKGAEAMSVEGATWGIMTSLRTLAPDPTARNVSKEHMAKSGEAPHIFSQKSLQEGSRSITPKEPHIKHLNNASSSNEEVNDVNENLPHSIAIYSKPETTTKRDNEVEGDSDEIYLDPDFEKQIELEFQSLWNPQSEVEGKGDNNPEEQCYQQSKGDPGENIFKSTTIGKVDRNTTDPRSPSPQSLRNQYEGDSRPTTQKENPASGTKPNKTMETPSRDKGKAIKIPRPHPNIDLSKYAWRILHGSWTFMENTAWESMNASTDPTVQGNQEEGVVVATGNHSVMILD</sequence>
<evidence type="ECO:0000256" key="1">
    <source>
        <dbReference type="SAM" id="MobiDB-lite"/>
    </source>
</evidence>
<accession>A0A9D5HNN8</accession>
<gene>
    <name evidence="2" type="ORF">J5N97_011386</name>
</gene>
<comment type="caution">
    <text evidence="2">The sequence shown here is derived from an EMBL/GenBank/DDBJ whole genome shotgun (WGS) entry which is preliminary data.</text>
</comment>
<keyword evidence="3" id="KW-1185">Reference proteome</keyword>
<feature type="compositionally biased region" description="Polar residues" evidence="1">
    <location>
        <begin position="224"/>
        <end position="235"/>
    </location>
</feature>
<feature type="region of interest" description="Disordered" evidence="1">
    <location>
        <begin position="175"/>
        <end position="277"/>
    </location>
</feature>
<feature type="compositionally biased region" description="Basic and acidic residues" evidence="1">
    <location>
        <begin position="1"/>
        <end position="17"/>
    </location>
</feature>
<dbReference type="Proteomes" id="UP001085076">
    <property type="component" value="Miscellaneous, Linkage group lg02"/>
</dbReference>
<feature type="compositionally biased region" description="Low complexity" evidence="1">
    <location>
        <begin position="118"/>
        <end position="133"/>
    </location>
</feature>
<feature type="compositionally biased region" description="Polar residues" evidence="1">
    <location>
        <begin position="242"/>
        <end position="262"/>
    </location>
</feature>
<organism evidence="2 3">
    <name type="scientific">Dioscorea zingiberensis</name>
    <dbReference type="NCBI Taxonomy" id="325984"/>
    <lineage>
        <taxon>Eukaryota</taxon>
        <taxon>Viridiplantae</taxon>
        <taxon>Streptophyta</taxon>
        <taxon>Embryophyta</taxon>
        <taxon>Tracheophyta</taxon>
        <taxon>Spermatophyta</taxon>
        <taxon>Magnoliopsida</taxon>
        <taxon>Liliopsida</taxon>
        <taxon>Dioscoreales</taxon>
        <taxon>Dioscoreaceae</taxon>
        <taxon>Dioscorea</taxon>
    </lineage>
</organism>
<reference evidence="2" key="1">
    <citation type="submission" date="2021-03" db="EMBL/GenBank/DDBJ databases">
        <authorList>
            <person name="Li Z."/>
            <person name="Yang C."/>
        </authorList>
    </citation>
    <scope>NUCLEOTIDE SEQUENCE</scope>
    <source>
        <strain evidence="2">Dzin_1.0</strain>
        <tissue evidence="2">Leaf</tissue>
    </source>
</reference>
<reference evidence="2" key="2">
    <citation type="journal article" date="2022" name="Hortic Res">
        <title>The genome of Dioscorea zingiberensis sheds light on the biosynthesis, origin and evolution of the medicinally important diosgenin saponins.</title>
        <authorList>
            <person name="Li Y."/>
            <person name="Tan C."/>
            <person name="Li Z."/>
            <person name="Guo J."/>
            <person name="Li S."/>
            <person name="Chen X."/>
            <person name="Wang C."/>
            <person name="Dai X."/>
            <person name="Yang H."/>
            <person name="Song W."/>
            <person name="Hou L."/>
            <person name="Xu J."/>
            <person name="Tong Z."/>
            <person name="Xu A."/>
            <person name="Yuan X."/>
            <person name="Wang W."/>
            <person name="Yang Q."/>
            <person name="Chen L."/>
            <person name="Sun Z."/>
            <person name="Wang K."/>
            <person name="Pan B."/>
            <person name="Chen J."/>
            <person name="Bao Y."/>
            <person name="Liu F."/>
            <person name="Qi X."/>
            <person name="Gang D.R."/>
            <person name="Wen J."/>
            <person name="Li J."/>
        </authorList>
    </citation>
    <scope>NUCLEOTIDE SEQUENCE</scope>
    <source>
        <strain evidence="2">Dzin_1.0</strain>
    </source>
</reference>
<feature type="region of interest" description="Disordered" evidence="1">
    <location>
        <begin position="77"/>
        <end position="159"/>
    </location>
</feature>
<feature type="compositionally biased region" description="Polar residues" evidence="1">
    <location>
        <begin position="96"/>
        <end position="107"/>
    </location>
</feature>
<proteinExistence type="predicted"/>